<evidence type="ECO:0000256" key="5">
    <source>
        <dbReference type="ARBA" id="ARBA00023157"/>
    </source>
</evidence>
<dbReference type="Gene3D" id="1.20.5.50">
    <property type="match status" value="2"/>
</dbReference>
<sequence length="200" mass="22231">MPVNPAACLGSLCVYFAAVKAHKVQQTASLSVGMSCCSTLIGPDQGFLVSQRFNKLDQEDLRDPTAGQEEHSGSPQRNSRKMKRLSLLLCLVSVAITQGLMEKNDNELLRKIEKIRSLLNQHKNKHSSVDVVSKQTYEILREKLTLDSGQCSISAFAPVDIDMKLRSCKGSCSGYTEYQVDRESYVALGKQVKTEERLMD</sequence>
<evidence type="ECO:0008006" key="8">
    <source>
        <dbReference type="Google" id="ProtNLM"/>
    </source>
</evidence>
<keyword evidence="3" id="KW-0732">Signal</keyword>
<dbReference type="PANTHER" id="PTHR47221:SF6">
    <property type="entry name" value="FIBRINOGEN ALPHA CHAIN"/>
    <property type="match status" value="1"/>
</dbReference>
<evidence type="ECO:0000313" key="7">
    <source>
        <dbReference type="Proteomes" id="UP001434883"/>
    </source>
</evidence>
<evidence type="ECO:0000256" key="1">
    <source>
        <dbReference type="ARBA" id="ARBA00004613"/>
    </source>
</evidence>
<comment type="subcellular location">
    <subcellularLocation>
        <location evidence="1">Secreted</location>
    </subcellularLocation>
</comment>
<dbReference type="InterPro" id="IPR037579">
    <property type="entry name" value="FIB_ANG-like"/>
</dbReference>
<evidence type="ECO:0000256" key="4">
    <source>
        <dbReference type="ARBA" id="ARBA00023054"/>
    </source>
</evidence>
<comment type="caution">
    <text evidence="6">The sequence shown here is derived from an EMBL/GenBank/DDBJ whole genome shotgun (WGS) entry which is preliminary data.</text>
</comment>
<reference evidence="6 7" key="1">
    <citation type="submission" date="2021-06" db="EMBL/GenBank/DDBJ databases">
        <authorList>
            <person name="Palmer J.M."/>
        </authorList>
    </citation>
    <scope>NUCLEOTIDE SEQUENCE [LARGE SCALE GENOMIC DNA]</scope>
    <source>
        <strain evidence="6 7">XC_2019</strain>
        <tissue evidence="6">Muscle</tissue>
    </source>
</reference>
<name>A0ABV0RN42_9TELE</name>
<organism evidence="6 7">
    <name type="scientific">Xenoophorus captivus</name>
    <dbReference type="NCBI Taxonomy" id="1517983"/>
    <lineage>
        <taxon>Eukaryota</taxon>
        <taxon>Metazoa</taxon>
        <taxon>Chordata</taxon>
        <taxon>Craniata</taxon>
        <taxon>Vertebrata</taxon>
        <taxon>Euteleostomi</taxon>
        <taxon>Actinopterygii</taxon>
        <taxon>Neopterygii</taxon>
        <taxon>Teleostei</taxon>
        <taxon>Neoteleostei</taxon>
        <taxon>Acanthomorphata</taxon>
        <taxon>Ovalentaria</taxon>
        <taxon>Atherinomorphae</taxon>
        <taxon>Cyprinodontiformes</taxon>
        <taxon>Goodeidae</taxon>
        <taxon>Xenoophorus</taxon>
    </lineage>
</organism>
<keyword evidence="5" id="KW-1015">Disulfide bond</keyword>
<accession>A0ABV0RN42</accession>
<dbReference type="EMBL" id="JAHRIN010051543">
    <property type="protein sequence ID" value="MEQ2209604.1"/>
    <property type="molecule type" value="Genomic_DNA"/>
</dbReference>
<protein>
    <recommendedName>
        <fullName evidence="8">Fibrinopeptide A</fullName>
    </recommendedName>
</protein>
<evidence type="ECO:0000256" key="3">
    <source>
        <dbReference type="ARBA" id="ARBA00022729"/>
    </source>
</evidence>
<keyword evidence="7" id="KW-1185">Reference proteome</keyword>
<dbReference type="PANTHER" id="PTHR47221">
    <property type="entry name" value="FIBRINOGEN ALPHA CHAIN"/>
    <property type="match status" value="1"/>
</dbReference>
<evidence type="ECO:0000313" key="6">
    <source>
        <dbReference type="EMBL" id="MEQ2209604.1"/>
    </source>
</evidence>
<evidence type="ECO:0000256" key="2">
    <source>
        <dbReference type="ARBA" id="ARBA00022525"/>
    </source>
</evidence>
<proteinExistence type="predicted"/>
<keyword evidence="2" id="KW-0964">Secreted</keyword>
<dbReference type="Proteomes" id="UP001434883">
    <property type="component" value="Unassembled WGS sequence"/>
</dbReference>
<keyword evidence="4" id="KW-0175">Coiled coil</keyword>
<gene>
    <name evidence="6" type="ORF">XENOCAPTIV_001367</name>
</gene>
<dbReference type="SUPFAM" id="SSF58010">
    <property type="entry name" value="Fibrinogen coiled-coil and central regions"/>
    <property type="match status" value="1"/>
</dbReference>